<dbReference type="InterPro" id="IPR000859">
    <property type="entry name" value="CUB_dom"/>
</dbReference>
<dbReference type="Proteomes" id="UP000749559">
    <property type="component" value="Unassembled WGS sequence"/>
</dbReference>
<evidence type="ECO:0000313" key="4">
    <source>
        <dbReference type="EMBL" id="CAH1778391.1"/>
    </source>
</evidence>
<proteinExistence type="predicted"/>
<dbReference type="InterPro" id="IPR035914">
    <property type="entry name" value="Sperma_CUB_dom_sf"/>
</dbReference>
<sequence>MFRAFIYDFVLLAVLLANQVNVSRCVFYLSASTTPTVLTSPRWPANYANNLDESWTIIAYNYGYVVRIRIDTLQLESTGGCKFDFISVYEGLAESNVLFKKCDSTDEGLVHTSSTDTMGISFHTDDTHVFQGFQISYWAVRIGTPSIDACSQTVYLTGHEDRNRQLLYSPGWPQKYPNNQDCRWVITTNRALLTEEAVVIVELLELNVELGQNGKCPSDYLLIKDGGSPSSLPYELVKWCEPYNGMLERTVVSTSNTLHIEFHSDASIGFNNGFKLKYYTAPTTPTVNPAVDAYKACDVGQMAIQAQDAKNIILSPPWPWGATTENPYECSWVITAEPNHVITLNLIDLELDYHTQCLYDYLTVKEGYPDSRNTLVRWCGPYSTLTASSSIISSSNTISIILYTDGTTSVTSQHFTLHYWQKNATVTPTASTNEERVTRLVAGVEKSNLYSPNFVNGYGAGYYESDSVYTWRIDTNDDNMVIRIDVVMFHLQDGVKQRCLFDSLEIRDGHDEFNSPILVTWCGVLTKENVTSTGRYMFIKLKTDGSYNYDGFQLRYWKVPKYDGLDAGVIAAIALCAIAVITSIVIIIVCGYAIKSKKHIACCTFLNKLWEPSSRTSSTASLHKMSGKVSPRPDPGPQDNVLSFGNVAALTARLKHRDLGKHTEHKHPSDAVNIPIPAFQQDDLTKMYHPIALPPIPNADDLYGKPKPKKKSGKGTKNYAKKSQPVITPRVEKSPSGPVYTVNITDGLNIVESAEEKERRKMMRRYKKAMKLVQALGGHK</sequence>
<evidence type="ECO:0000313" key="5">
    <source>
        <dbReference type="Proteomes" id="UP000749559"/>
    </source>
</evidence>
<evidence type="ECO:0000256" key="3">
    <source>
        <dbReference type="PROSITE-ProRule" id="PRU00059"/>
    </source>
</evidence>
<name>A0A8J1XMN4_OWEFU</name>
<keyword evidence="2" id="KW-1015">Disulfide bond</keyword>
<dbReference type="PANTHER" id="PTHR24251">
    <property type="entry name" value="OVOCHYMASE-RELATED"/>
    <property type="match status" value="1"/>
</dbReference>
<dbReference type="CDD" id="cd00041">
    <property type="entry name" value="CUB"/>
    <property type="match status" value="4"/>
</dbReference>
<keyword evidence="1" id="KW-0677">Repeat</keyword>
<organism evidence="4 5">
    <name type="scientific">Owenia fusiformis</name>
    <name type="common">Polychaete worm</name>
    <dbReference type="NCBI Taxonomy" id="6347"/>
    <lineage>
        <taxon>Eukaryota</taxon>
        <taxon>Metazoa</taxon>
        <taxon>Spiralia</taxon>
        <taxon>Lophotrochozoa</taxon>
        <taxon>Annelida</taxon>
        <taxon>Polychaeta</taxon>
        <taxon>Sedentaria</taxon>
        <taxon>Canalipalpata</taxon>
        <taxon>Sabellida</taxon>
        <taxon>Oweniida</taxon>
        <taxon>Oweniidae</taxon>
        <taxon>Owenia</taxon>
    </lineage>
</organism>
<dbReference type="SUPFAM" id="SSF49854">
    <property type="entry name" value="Spermadhesin, CUB domain"/>
    <property type="match status" value="4"/>
</dbReference>
<dbReference type="PROSITE" id="PS01180">
    <property type="entry name" value="CUB"/>
    <property type="match status" value="4"/>
</dbReference>
<evidence type="ECO:0000256" key="1">
    <source>
        <dbReference type="ARBA" id="ARBA00022737"/>
    </source>
</evidence>
<keyword evidence="5" id="KW-1185">Reference proteome</keyword>
<accession>A0A8J1XMN4</accession>
<dbReference type="Pfam" id="PF00431">
    <property type="entry name" value="CUB"/>
    <property type="match status" value="4"/>
</dbReference>
<dbReference type="EMBL" id="CAIIXF020000002">
    <property type="protein sequence ID" value="CAH1778391.1"/>
    <property type="molecule type" value="Genomic_DNA"/>
</dbReference>
<dbReference type="PANTHER" id="PTHR24251:SF30">
    <property type="entry name" value="MEMBRANE FRIZZLED-RELATED PROTEIN"/>
    <property type="match status" value="1"/>
</dbReference>
<gene>
    <name evidence="4" type="ORF">OFUS_LOCUS5320</name>
</gene>
<dbReference type="OrthoDB" id="6345439at2759"/>
<evidence type="ECO:0000256" key="2">
    <source>
        <dbReference type="ARBA" id="ARBA00023157"/>
    </source>
</evidence>
<comment type="caution">
    <text evidence="3">Lacks conserved residue(s) required for the propagation of feature annotation.</text>
</comment>
<reference evidence="4" key="1">
    <citation type="submission" date="2022-03" db="EMBL/GenBank/DDBJ databases">
        <authorList>
            <person name="Martin C."/>
        </authorList>
    </citation>
    <scope>NUCLEOTIDE SEQUENCE</scope>
</reference>
<protein>
    <submittedName>
        <fullName evidence="4">Uncharacterized protein</fullName>
    </submittedName>
</protein>
<dbReference type="AlphaFoldDB" id="A0A8J1XMN4"/>
<dbReference type="Gene3D" id="2.60.120.290">
    <property type="entry name" value="Spermadhesin, CUB domain"/>
    <property type="match status" value="4"/>
</dbReference>
<dbReference type="SMART" id="SM00042">
    <property type="entry name" value="CUB"/>
    <property type="match status" value="4"/>
</dbReference>
<comment type="caution">
    <text evidence="4">The sequence shown here is derived from an EMBL/GenBank/DDBJ whole genome shotgun (WGS) entry which is preliminary data.</text>
</comment>